<feature type="domain" description="JmjC" evidence="2">
    <location>
        <begin position="82"/>
        <end position="234"/>
    </location>
</feature>
<evidence type="ECO:0000313" key="3">
    <source>
        <dbReference type="EMBL" id="KAK9915601.1"/>
    </source>
</evidence>
<comment type="similarity">
    <text evidence="1">Belongs to the JARID1 histone demethylase family.</text>
</comment>
<dbReference type="Pfam" id="PF13621">
    <property type="entry name" value="Cupin_8"/>
    <property type="match status" value="1"/>
</dbReference>
<organism evidence="3 4">
    <name type="scientific">Coccomyxa subellipsoidea</name>
    <dbReference type="NCBI Taxonomy" id="248742"/>
    <lineage>
        <taxon>Eukaryota</taxon>
        <taxon>Viridiplantae</taxon>
        <taxon>Chlorophyta</taxon>
        <taxon>core chlorophytes</taxon>
        <taxon>Trebouxiophyceae</taxon>
        <taxon>Trebouxiophyceae incertae sedis</taxon>
        <taxon>Coccomyxaceae</taxon>
        <taxon>Coccomyxa</taxon>
    </lineage>
</organism>
<dbReference type="SMART" id="SM00558">
    <property type="entry name" value="JmjC"/>
    <property type="match status" value="1"/>
</dbReference>
<evidence type="ECO:0000313" key="4">
    <source>
        <dbReference type="Proteomes" id="UP001491310"/>
    </source>
</evidence>
<evidence type="ECO:0000259" key="2">
    <source>
        <dbReference type="PROSITE" id="PS51184"/>
    </source>
</evidence>
<protein>
    <recommendedName>
        <fullName evidence="2">JmjC domain-containing protein</fullName>
    </recommendedName>
</protein>
<dbReference type="PANTHER" id="PTHR12461:SF105">
    <property type="entry name" value="HYPOXIA-INDUCIBLE FACTOR 1-ALPHA INHIBITOR"/>
    <property type="match status" value="1"/>
</dbReference>
<dbReference type="PANTHER" id="PTHR12461">
    <property type="entry name" value="HYPOXIA-INDUCIBLE FACTOR 1 ALPHA INHIBITOR-RELATED"/>
    <property type="match status" value="1"/>
</dbReference>
<sequence>MQKGWPVLLWTPRDLLDRCGDCEVPVEVSSGGGDYRDMYSNPSPKPGRRFEAGVPVPLSLLLSSMQESQEQPGQAAPDQVRHQEHLQLYLAQRDVGQVLPDLAEALPTAPPFPGVSERLHQRSIWLGCRGTQTPLHRDPYHNLFCQVWGSKTVRLYAPDQSQNVYPFANPFLRNTSQVDVLAPDMERHPRFAEVPYIECTLQPGEMLYIPTKWWHFVWAETPSLSISYWWTPMP</sequence>
<dbReference type="InterPro" id="IPR041667">
    <property type="entry name" value="Cupin_8"/>
</dbReference>
<dbReference type="InterPro" id="IPR003347">
    <property type="entry name" value="JmjC_dom"/>
</dbReference>
<dbReference type="EMBL" id="JALJOT010000004">
    <property type="protein sequence ID" value="KAK9915601.1"/>
    <property type="molecule type" value="Genomic_DNA"/>
</dbReference>
<accession>A0ABR2YV94</accession>
<dbReference type="PROSITE" id="PS51184">
    <property type="entry name" value="JMJC"/>
    <property type="match status" value="1"/>
</dbReference>
<dbReference type="Gene3D" id="2.60.120.650">
    <property type="entry name" value="Cupin"/>
    <property type="match status" value="1"/>
</dbReference>
<comment type="caution">
    <text evidence="3">The sequence shown here is derived from an EMBL/GenBank/DDBJ whole genome shotgun (WGS) entry which is preliminary data.</text>
</comment>
<gene>
    <name evidence="3" type="ORF">WJX75_001392</name>
</gene>
<dbReference type="Proteomes" id="UP001491310">
    <property type="component" value="Unassembled WGS sequence"/>
</dbReference>
<dbReference type="SUPFAM" id="SSF51197">
    <property type="entry name" value="Clavaminate synthase-like"/>
    <property type="match status" value="1"/>
</dbReference>
<name>A0ABR2YV94_9CHLO</name>
<reference evidence="3 4" key="1">
    <citation type="journal article" date="2024" name="Nat. Commun.">
        <title>Phylogenomics reveals the evolutionary origins of lichenization in chlorophyte algae.</title>
        <authorList>
            <person name="Puginier C."/>
            <person name="Libourel C."/>
            <person name="Otte J."/>
            <person name="Skaloud P."/>
            <person name="Haon M."/>
            <person name="Grisel S."/>
            <person name="Petersen M."/>
            <person name="Berrin J.G."/>
            <person name="Delaux P.M."/>
            <person name="Dal Grande F."/>
            <person name="Keller J."/>
        </authorList>
    </citation>
    <scope>NUCLEOTIDE SEQUENCE [LARGE SCALE GENOMIC DNA]</scope>
    <source>
        <strain evidence="3 4">SAG 216-7</strain>
    </source>
</reference>
<evidence type="ECO:0000256" key="1">
    <source>
        <dbReference type="ARBA" id="ARBA00006801"/>
    </source>
</evidence>
<proteinExistence type="inferred from homology"/>
<keyword evidence="4" id="KW-1185">Reference proteome</keyword>